<dbReference type="SUPFAM" id="SSF56112">
    <property type="entry name" value="Protein kinase-like (PK-like)"/>
    <property type="match status" value="1"/>
</dbReference>
<dbReference type="InterPro" id="IPR052059">
    <property type="entry name" value="CR_Ser/Thr_kinase"/>
</dbReference>
<dbReference type="Gene3D" id="1.10.510.10">
    <property type="entry name" value="Transferase(Phosphotransferase) domain 1"/>
    <property type="match status" value="1"/>
</dbReference>
<feature type="compositionally biased region" description="Low complexity" evidence="5">
    <location>
        <begin position="1"/>
        <end position="19"/>
    </location>
</feature>
<reference evidence="7 8" key="1">
    <citation type="journal article" date="2017" name="Mol. Biol. Evol.">
        <title>The 4-celled Tetrabaena socialis nuclear genome reveals the essential components for genetic control of cell number at the origin of multicellularity in the volvocine lineage.</title>
        <authorList>
            <person name="Featherston J."/>
            <person name="Arakaki Y."/>
            <person name="Hanschen E.R."/>
            <person name="Ferris P.J."/>
            <person name="Michod R.E."/>
            <person name="Olson B.J.S.C."/>
            <person name="Nozaki H."/>
            <person name="Durand P.M."/>
        </authorList>
    </citation>
    <scope>NUCLEOTIDE SEQUENCE [LARGE SCALE GENOMIC DNA]</scope>
    <source>
        <strain evidence="7 8">NIES-571</strain>
    </source>
</reference>
<keyword evidence="7" id="KW-0675">Receptor</keyword>
<gene>
    <name evidence="7" type="ORF">TSOC_011749</name>
</gene>
<dbReference type="EMBL" id="PGGS01000687">
    <property type="protein sequence ID" value="PNH02269.1"/>
    <property type="molecule type" value="Genomic_DNA"/>
</dbReference>
<evidence type="ECO:0000256" key="5">
    <source>
        <dbReference type="SAM" id="MobiDB-lite"/>
    </source>
</evidence>
<keyword evidence="3 7" id="KW-0418">Kinase</keyword>
<dbReference type="InterPro" id="IPR011009">
    <property type="entry name" value="Kinase-like_dom_sf"/>
</dbReference>
<dbReference type="OrthoDB" id="535945at2759"/>
<dbReference type="InterPro" id="IPR000719">
    <property type="entry name" value="Prot_kinase_dom"/>
</dbReference>
<evidence type="ECO:0000259" key="6">
    <source>
        <dbReference type="PROSITE" id="PS50011"/>
    </source>
</evidence>
<feature type="domain" description="Protein kinase" evidence="6">
    <location>
        <begin position="1"/>
        <end position="269"/>
    </location>
</feature>
<feature type="region of interest" description="Disordered" evidence="5">
    <location>
        <begin position="1"/>
        <end position="26"/>
    </location>
</feature>
<feature type="region of interest" description="Disordered" evidence="5">
    <location>
        <begin position="50"/>
        <end position="70"/>
    </location>
</feature>
<keyword evidence="1" id="KW-0808">Transferase</keyword>
<dbReference type="Gene3D" id="3.30.200.20">
    <property type="entry name" value="Phosphorylase Kinase, domain 1"/>
    <property type="match status" value="1"/>
</dbReference>
<comment type="caution">
    <text evidence="7">The sequence shown here is derived from an EMBL/GenBank/DDBJ whole genome shotgun (WGS) entry which is preliminary data.</text>
</comment>
<evidence type="ECO:0000256" key="1">
    <source>
        <dbReference type="ARBA" id="ARBA00022679"/>
    </source>
</evidence>
<evidence type="ECO:0000256" key="4">
    <source>
        <dbReference type="ARBA" id="ARBA00022840"/>
    </source>
</evidence>
<dbReference type="GO" id="GO:0005524">
    <property type="term" value="F:ATP binding"/>
    <property type="evidence" value="ECO:0007669"/>
    <property type="project" value="UniProtKB-KW"/>
</dbReference>
<proteinExistence type="predicted"/>
<evidence type="ECO:0000313" key="7">
    <source>
        <dbReference type="EMBL" id="PNH02269.1"/>
    </source>
</evidence>
<organism evidence="7 8">
    <name type="scientific">Tetrabaena socialis</name>
    <dbReference type="NCBI Taxonomy" id="47790"/>
    <lineage>
        <taxon>Eukaryota</taxon>
        <taxon>Viridiplantae</taxon>
        <taxon>Chlorophyta</taxon>
        <taxon>core chlorophytes</taxon>
        <taxon>Chlorophyceae</taxon>
        <taxon>CS clade</taxon>
        <taxon>Chlamydomonadales</taxon>
        <taxon>Tetrabaenaceae</taxon>
        <taxon>Tetrabaena</taxon>
    </lineage>
</organism>
<protein>
    <submittedName>
        <fullName evidence="7">Cysteine-rich receptor-like protein kinase 2</fullName>
    </submittedName>
</protein>
<name>A0A2J7ZPS8_9CHLO</name>
<evidence type="ECO:0000313" key="8">
    <source>
        <dbReference type="Proteomes" id="UP000236333"/>
    </source>
</evidence>
<sequence>MTLSAAQSGQAQGQPALAPRSFPLLDAPGSVWKASRSLFGRYYSEPPASLEGRLSAPEQRPRNGNVCSPGPAPLEACSQPVIARASLSLASRRPSHGHSNGQSACAPPTCVEYTTADQLVKDVLGLRWLGQGAQGVVYEGVWQGATVAVKFSIVSSVETLDTTAYELLFSRLLSHPNVVQTYKCKPANVLLLNSRKDRRGYVAKVADFGLAQFCQTHQDHISNAPWGTLVYMAPERLLHGHLFAASDVYSFGVIMCSRRPTCRVLALAP</sequence>
<dbReference type="AlphaFoldDB" id="A0A2J7ZPS8"/>
<evidence type="ECO:0000256" key="3">
    <source>
        <dbReference type="ARBA" id="ARBA00022777"/>
    </source>
</evidence>
<accession>A0A2J7ZPS8</accession>
<evidence type="ECO:0000256" key="2">
    <source>
        <dbReference type="ARBA" id="ARBA00022741"/>
    </source>
</evidence>
<dbReference type="Pfam" id="PF00069">
    <property type="entry name" value="Pkinase"/>
    <property type="match status" value="1"/>
</dbReference>
<dbReference type="Proteomes" id="UP000236333">
    <property type="component" value="Unassembled WGS sequence"/>
</dbReference>
<dbReference type="SMART" id="SM00220">
    <property type="entry name" value="S_TKc"/>
    <property type="match status" value="1"/>
</dbReference>
<dbReference type="PROSITE" id="PS50011">
    <property type="entry name" value="PROTEIN_KINASE_DOM"/>
    <property type="match status" value="1"/>
</dbReference>
<keyword evidence="4" id="KW-0067">ATP-binding</keyword>
<keyword evidence="2" id="KW-0547">Nucleotide-binding</keyword>
<dbReference type="GO" id="GO:0004672">
    <property type="term" value="F:protein kinase activity"/>
    <property type="evidence" value="ECO:0007669"/>
    <property type="project" value="InterPro"/>
</dbReference>
<keyword evidence="8" id="KW-1185">Reference proteome</keyword>
<dbReference type="PANTHER" id="PTHR47973">
    <property type="entry name" value="CYSTEINE-RICH RECEPTOR-LIKE PROTEIN KINASE 3"/>
    <property type="match status" value="1"/>
</dbReference>